<evidence type="ECO:0000313" key="4">
    <source>
        <dbReference type="Proteomes" id="UP001211907"/>
    </source>
</evidence>
<dbReference type="Pfam" id="PF13676">
    <property type="entry name" value="TIR_2"/>
    <property type="match status" value="1"/>
</dbReference>
<proteinExistence type="predicted"/>
<dbReference type="PANTHER" id="PTHR46270">
    <property type="entry name" value="ARMADILLO-TYPE FOLD-RELATED"/>
    <property type="match status" value="1"/>
</dbReference>
<dbReference type="SUPFAM" id="SSF52200">
    <property type="entry name" value="Toll/Interleukin receptor TIR domain"/>
    <property type="match status" value="1"/>
</dbReference>
<reference evidence="3" key="1">
    <citation type="submission" date="2020-05" db="EMBL/GenBank/DDBJ databases">
        <title>Phylogenomic resolution of chytrid fungi.</title>
        <authorList>
            <person name="Stajich J.E."/>
            <person name="Amses K."/>
            <person name="Simmons R."/>
            <person name="Seto K."/>
            <person name="Myers J."/>
            <person name="Bonds A."/>
            <person name="Quandt C.A."/>
            <person name="Barry K."/>
            <person name="Liu P."/>
            <person name="Grigoriev I."/>
            <person name="Longcore J.E."/>
            <person name="James T.Y."/>
        </authorList>
    </citation>
    <scope>NUCLEOTIDE SEQUENCE</scope>
    <source>
        <strain evidence="3">JEL0513</strain>
    </source>
</reference>
<gene>
    <name evidence="3" type="ORF">HK100_009189</name>
</gene>
<dbReference type="Gene3D" id="3.40.50.10140">
    <property type="entry name" value="Toll/interleukin-1 receptor homology (TIR) domain"/>
    <property type="match status" value="1"/>
</dbReference>
<feature type="domain" description="TIR" evidence="2">
    <location>
        <begin position="93"/>
        <end position="180"/>
    </location>
</feature>
<organism evidence="3 4">
    <name type="scientific">Physocladia obscura</name>
    <dbReference type="NCBI Taxonomy" id="109957"/>
    <lineage>
        <taxon>Eukaryota</taxon>
        <taxon>Fungi</taxon>
        <taxon>Fungi incertae sedis</taxon>
        <taxon>Chytridiomycota</taxon>
        <taxon>Chytridiomycota incertae sedis</taxon>
        <taxon>Chytridiomycetes</taxon>
        <taxon>Chytridiales</taxon>
        <taxon>Chytriomycetaceae</taxon>
        <taxon>Physocladia</taxon>
    </lineage>
</organism>
<dbReference type="PANTHER" id="PTHR46270:SF2">
    <property type="entry name" value="TIR DOMAIN-CONTAINING PROTEIN"/>
    <property type="match status" value="1"/>
</dbReference>
<accession>A0AAD5X9T7</accession>
<sequence length="195" mass="21542">MNDDKQANSRSWLAPQTVPPATAKSRLNTPMRIEHSVAASPRQWPPRDSSLLTPPLQPTASSLQTRPAASSNAPELARTGSFASTTNHPVKLMISYSWDDKVVVHFVAQVLRDNKFEVWLDNMNSKVQFNDAIAKAINSADAVIVFISESSAKSYYCNLEVNYATDMHKAIVPVRLTKLPILNHPTLDFLTAGKL</sequence>
<dbReference type="GO" id="GO:0007165">
    <property type="term" value="P:signal transduction"/>
    <property type="evidence" value="ECO:0007669"/>
    <property type="project" value="InterPro"/>
</dbReference>
<dbReference type="Proteomes" id="UP001211907">
    <property type="component" value="Unassembled WGS sequence"/>
</dbReference>
<feature type="region of interest" description="Disordered" evidence="1">
    <location>
        <begin position="1"/>
        <end position="81"/>
    </location>
</feature>
<dbReference type="InterPro" id="IPR000157">
    <property type="entry name" value="TIR_dom"/>
</dbReference>
<comment type="caution">
    <text evidence="3">The sequence shown here is derived from an EMBL/GenBank/DDBJ whole genome shotgun (WGS) entry which is preliminary data.</text>
</comment>
<feature type="compositionally biased region" description="Polar residues" evidence="1">
    <location>
        <begin position="58"/>
        <end position="73"/>
    </location>
</feature>
<keyword evidence="4" id="KW-1185">Reference proteome</keyword>
<evidence type="ECO:0000313" key="3">
    <source>
        <dbReference type="EMBL" id="KAJ3085021.1"/>
    </source>
</evidence>
<dbReference type="InterPro" id="IPR035897">
    <property type="entry name" value="Toll_tir_struct_dom_sf"/>
</dbReference>
<dbReference type="EMBL" id="JADGJH010004658">
    <property type="protein sequence ID" value="KAJ3085021.1"/>
    <property type="molecule type" value="Genomic_DNA"/>
</dbReference>
<evidence type="ECO:0000256" key="1">
    <source>
        <dbReference type="SAM" id="MobiDB-lite"/>
    </source>
</evidence>
<protein>
    <recommendedName>
        <fullName evidence="2">TIR domain-containing protein</fullName>
    </recommendedName>
</protein>
<evidence type="ECO:0000259" key="2">
    <source>
        <dbReference type="Pfam" id="PF13676"/>
    </source>
</evidence>
<dbReference type="AlphaFoldDB" id="A0AAD5X9T7"/>
<feature type="non-terminal residue" evidence="3">
    <location>
        <position position="195"/>
    </location>
</feature>
<name>A0AAD5X9T7_9FUNG</name>